<keyword evidence="1" id="KW-1133">Transmembrane helix</keyword>
<name>A0A1L9U6P3_ASPBC</name>
<dbReference type="EMBL" id="KV878694">
    <property type="protein sequence ID" value="OJJ67345.1"/>
    <property type="molecule type" value="Genomic_DNA"/>
</dbReference>
<accession>A0A1L9U6P3</accession>
<sequence>MDEYYLADSCSRVRATVIRLTTVSVTYYYISLSSQPLIVAVAVTVAVAVANYYGGSRW</sequence>
<gene>
    <name evidence="2" type="ORF">ASPBRDRAFT_47893</name>
</gene>
<evidence type="ECO:0000313" key="2">
    <source>
        <dbReference type="EMBL" id="OJJ67345.1"/>
    </source>
</evidence>
<organism evidence="2 3">
    <name type="scientific">Aspergillus brasiliensis (strain CBS 101740 / IMI 381727 / IBT 21946)</name>
    <dbReference type="NCBI Taxonomy" id="767769"/>
    <lineage>
        <taxon>Eukaryota</taxon>
        <taxon>Fungi</taxon>
        <taxon>Dikarya</taxon>
        <taxon>Ascomycota</taxon>
        <taxon>Pezizomycotina</taxon>
        <taxon>Eurotiomycetes</taxon>
        <taxon>Eurotiomycetidae</taxon>
        <taxon>Eurotiales</taxon>
        <taxon>Aspergillaceae</taxon>
        <taxon>Aspergillus</taxon>
        <taxon>Aspergillus subgen. Circumdati</taxon>
    </lineage>
</organism>
<dbReference type="Proteomes" id="UP000184499">
    <property type="component" value="Unassembled WGS sequence"/>
</dbReference>
<dbReference type="AlphaFoldDB" id="A0A1L9U6P3"/>
<keyword evidence="3" id="KW-1185">Reference proteome</keyword>
<dbReference type="GeneID" id="93578464"/>
<keyword evidence="1" id="KW-0812">Transmembrane</keyword>
<keyword evidence="1" id="KW-0472">Membrane</keyword>
<reference evidence="3" key="1">
    <citation type="journal article" date="2017" name="Genome Biol.">
        <title>Comparative genomics reveals high biological diversity and specific adaptations in the industrially and medically important fungal genus Aspergillus.</title>
        <authorList>
            <person name="de Vries R.P."/>
            <person name="Riley R."/>
            <person name="Wiebenga A."/>
            <person name="Aguilar-Osorio G."/>
            <person name="Amillis S."/>
            <person name="Uchima C.A."/>
            <person name="Anderluh G."/>
            <person name="Asadollahi M."/>
            <person name="Askin M."/>
            <person name="Barry K."/>
            <person name="Battaglia E."/>
            <person name="Bayram O."/>
            <person name="Benocci T."/>
            <person name="Braus-Stromeyer S.A."/>
            <person name="Caldana C."/>
            <person name="Canovas D."/>
            <person name="Cerqueira G.C."/>
            <person name="Chen F."/>
            <person name="Chen W."/>
            <person name="Choi C."/>
            <person name="Clum A."/>
            <person name="Dos Santos R.A."/>
            <person name="Damasio A.R."/>
            <person name="Diallinas G."/>
            <person name="Emri T."/>
            <person name="Fekete E."/>
            <person name="Flipphi M."/>
            <person name="Freyberg S."/>
            <person name="Gallo A."/>
            <person name="Gournas C."/>
            <person name="Habgood R."/>
            <person name="Hainaut M."/>
            <person name="Harispe M.L."/>
            <person name="Henrissat B."/>
            <person name="Hilden K.S."/>
            <person name="Hope R."/>
            <person name="Hossain A."/>
            <person name="Karabika E."/>
            <person name="Karaffa L."/>
            <person name="Karanyi Z."/>
            <person name="Krasevec N."/>
            <person name="Kuo A."/>
            <person name="Kusch H."/>
            <person name="LaButti K."/>
            <person name="Lagendijk E.L."/>
            <person name="Lapidus A."/>
            <person name="Levasseur A."/>
            <person name="Lindquist E."/>
            <person name="Lipzen A."/>
            <person name="Logrieco A.F."/>
            <person name="MacCabe A."/>
            <person name="Maekelae M.R."/>
            <person name="Malavazi I."/>
            <person name="Melin P."/>
            <person name="Meyer V."/>
            <person name="Mielnichuk N."/>
            <person name="Miskei M."/>
            <person name="Molnar A.P."/>
            <person name="Mule G."/>
            <person name="Ngan C.Y."/>
            <person name="Orejas M."/>
            <person name="Orosz E."/>
            <person name="Ouedraogo J.P."/>
            <person name="Overkamp K.M."/>
            <person name="Park H.-S."/>
            <person name="Perrone G."/>
            <person name="Piumi F."/>
            <person name="Punt P.J."/>
            <person name="Ram A.F."/>
            <person name="Ramon A."/>
            <person name="Rauscher S."/>
            <person name="Record E."/>
            <person name="Riano-Pachon D.M."/>
            <person name="Robert V."/>
            <person name="Roehrig J."/>
            <person name="Ruller R."/>
            <person name="Salamov A."/>
            <person name="Salih N.S."/>
            <person name="Samson R.A."/>
            <person name="Sandor E."/>
            <person name="Sanguinetti M."/>
            <person name="Schuetze T."/>
            <person name="Sepcic K."/>
            <person name="Shelest E."/>
            <person name="Sherlock G."/>
            <person name="Sophianopoulou V."/>
            <person name="Squina F.M."/>
            <person name="Sun H."/>
            <person name="Susca A."/>
            <person name="Todd R.B."/>
            <person name="Tsang A."/>
            <person name="Unkles S.E."/>
            <person name="van de Wiele N."/>
            <person name="van Rossen-Uffink D."/>
            <person name="Oliveira J.V."/>
            <person name="Vesth T.C."/>
            <person name="Visser J."/>
            <person name="Yu J.-H."/>
            <person name="Zhou M."/>
            <person name="Andersen M.R."/>
            <person name="Archer D.B."/>
            <person name="Baker S.E."/>
            <person name="Benoit I."/>
            <person name="Brakhage A.A."/>
            <person name="Braus G.H."/>
            <person name="Fischer R."/>
            <person name="Frisvad J.C."/>
            <person name="Goldman G.H."/>
            <person name="Houbraken J."/>
            <person name="Oakley B."/>
            <person name="Pocsi I."/>
            <person name="Scazzocchio C."/>
            <person name="Seiboth B."/>
            <person name="vanKuyk P.A."/>
            <person name="Wortman J."/>
            <person name="Dyer P.S."/>
            <person name="Grigoriev I.V."/>
        </authorList>
    </citation>
    <scope>NUCLEOTIDE SEQUENCE [LARGE SCALE GENOMIC DNA]</scope>
    <source>
        <strain evidence="3">CBS 101740 / IMI 381727 / IBT 21946</strain>
    </source>
</reference>
<dbReference type="VEuPathDB" id="FungiDB:ASPBRDRAFT_47893"/>
<dbReference type="RefSeq" id="XP_067474594.1">
    <property type="nucleotide sequence ID" value="XM_067625976.1"/>
</dbReference>
<evidence type="ECO:0000256" key="1">
    <source>
        <dbReference type="SAM" id="Phobius"/>
    </source>
</evidence>
<proteinExistence type="predicted"/>
<evidence type="ECO:0000313" key="3">
    <source>
        <dbReference type="Proteomes" id="UP000184499"/>
    </source>
</evidence>
<protein>
    <submittedName>
        <fullName evidence="2">Uncharacterized protein</fullName>
    </submittedName>
</protein>
<feature type="transmembrane region" description="Helical" evidence="1">
    <location>
        <begin position="36"/>
        <end position="54"/>
    </location>
</feature>